<evidence type="ECO:0000313" key="1">
    <source>
        <dbReference type="EMBL" id="GIJ70385.1"/>
    </source>
</evidence>
<dbReference type="Proteomes" id="UP000635606">
    <property type="component" value="Unassembled WGS sequence"/>
</dbReference>
<organism evidence="1 2">
    <name type="scientific">Virgisporangium ochraceum</name>
    <dbReference type="NCBI Taxonomy" id="65505"/>
    <lineage>
        <taxon>Bacteria</taxon>
        <taxon>Bacillati</taxon>
        <taxon>Actinomycetota</taxon>
        <taxon>Actinomycetes</taxon>
        <taxon>Micromonosporales</taxon>
        <taxon>Micromonosporaceae</taxon>
        <taxon>Virgisporangium</taxon>
    </lineage>
</organism>
<dbReference type="AlphaFoldDB" id="A0A8J3ZZL6"/>
<gene>
    <name evidence="1" type="ORF">Voc01_053020</name>
</gene>
<dbReference type="EMBL" id="BOPH01000079">
    <property type="protein sequence ID" value="GIJ70385.1"/>
    <property type="molecule type" value="Genomic_DNA"/>
</dbReference>
<protein>
    <submittedName>
        <fullName evidence="1">Uncharacterized protein</fullName>
    </submittedName>
</protein>
<keyword evidence="2" id="KW-1185">Reference proteome</keyword>
<comment type="caution">
    <text evidence="1">The sequence shown here is derived from an EMBL/GenBank/DDBJ whole genome shotgun (WGS) entry which is preliminary data.</text>
</comment>
<dbReference type="SUPFAM" id="SSF50475">
    <property type="entry name" value="FMN-binding split barrel"/>
    <property type="match status" value="1"/>
</dbReference>
<name>A0A8J3ZZL6_9ACTN</name>
<evidence type="ECO:0000313" key="2">
    <source>
        <dbReference type="Proteomes" id="UP000635606"/>
    </source>
</evidence>
<sequence>MPVSTSLVEIARTLAAGRVLGVVHVNGHRGPLRVRHATPADGTPLLLTRSTGTLAAALVPPPGECDTAVVLSVDGHRPDLPGRLWLSGWAEPLGGARARAAALEYAEVNPTEDLLGVGRGHALYRVEVGEVRLAFGSSLVELDVDEFRAASPLALDHLMTG</sequence>
<proteinExistence type="predicted"/>
<accession>A0A8J3ZZL6</accession>
<reference evidence="1" key="1">
    <citation type="submission" date="2021-01" db="EMBL/GenBank/DDBJ databases">
        <title>Whole genome shotgun sequence of Virgisporangium ochraceum NBRC 16418.</title>
        <authorList>
            <person name="Komaki H."/>
            <person name="Tamura T."/>
        </authorList>
    </citation>
    <scope>NUCLEOTIDE SEQUENCE</scope>
    <source>
        <strain evidence="1">NBRC 16418</strain>
    </source>
</reference>